<dbReference type="AlphaFoldDB" id="A0A5K1IJ18"/>
<evidence type="ECO:0000256" key="7">
    <source>
        <dbReference type="ARBA" id="ARBA00022475"/>
    </source>
</evidence>
<dbReference type="GO" id="GO:0006811">
    <property type="term" value="P:monoatomic ion transport"/>
    <property type="evidence" value="ECO:0007669"/>
    <property type="project" value="UniProtKB-KW"/>
</dbReference>
<comment type="function">
    <text evidence="1">Multidrug efflux pump.</text>
</comment>
<reference evidence="13 14" key="1">
    <citation type="submission" date="2019-10" db="EMBL/GenBank/DDBJ databases">
        <authorList>
            <person name="Wolf R A."/>
        </authorList>
    </citation>
    <scope>NUCLEOTIDE SEQUENCE [LARGE SCALE GENOMIC DNA]</scope>
    <source>
        <strain evidence="13">Collinsella_aerofaciens_MC2</strain>
    </source>
</reference>
<dbReference type="CDD" id="cd13138">
    <property type="entry name" value="MATE_yoeA_like"/>
    <property type="match status" value="1"/>
</dbReference>
<dbReference type="GO" id="GO:0042910">
    <property type="term" value="F:xenobiotic transmembrane transporter activity"/>
    <property type="evidence" value="ECO:0007669"/>
    <property type="project" value="InterPro"/>
</dbReference>
<evidence type="ECO:0000256" key="4">
    <source>
        <dbReference type="ARBA" id="ARBA00020268"/>
    </source>
</evidence>
<gene>
    <name evidence="13" type="primary">yeeO_2</name>
    <name evidence="13" type="ORF">KCJAJFAP_01546</name>
</gene>
<evidence type="ECO:0000256" key="2">
    <source>
        <dbReference type="ARBA" id="ARBA00004651"/>
    </source>
</evidence>
<comment type="similarity">
    <text evidence="3">Belongs to the multi antimicrobial extrusion (MATE) (TC 2.A.66.1) family.</text>
</comment>
<evidence type="ECO:0000256" key="12">
    <source>
        <dbReference type="ARBA" id="ARBA00031636"/>
    </source>
</evidence>
<keyword evidence="7" id="KW-1003">Cell membrane</keyword>
<keyword evidence="14" id="KW-1185">Reference proteome</keyword>
<keyword evidence="5" id="KW-0813">Transport</keyword>
<dbReference type="GO" id="GO:0005886">
    <property type="term" value="C:plasma membrane"/>
    <property type="evidence" value="ECO:0007669"/>
    <property type="project" value="UniProtKB-SubCell"/>
</dbReference>
<evidence type="ECO:0000256" key="10">
    <source>
        <dbReference type="ARBA" id="ARBA00023065"/>
    </source>
</evidence>
<evidence type="ECO:0000313" key="13">
    <source>
        <dbReference type="EMBL" id="VWL87102.1"/>
    </source>
</evidence>
<evidence type="ECO:0000256" key="8">
    <source>
        <dbReference type="ARBA" id="ARBA00022692"/>
    </source>
</evidence>
<dbReference type="EMBL" id="CABWIE010000002">
    <property type="protein sequence ID" value="VWL87102.1"/>
    <property type="molecule type" value="Genomic_DNA"/>
</dbReference>
<dbReference type="InterPro" id="IPR050222">
    <property type="entry name" value="MATE_MdtK"/>
</dbReference>
<organism evidence="13 14">
    <name type="scientific">Collinsella aerofaciens</name>
    <dbReference type="NCBI Taxonomy" id="74426"/>
    <lineage>
        <taxon>Bacteria</taxon>
        <taxon>Bacillati</taxon>
        <taxon>Actinomycetota</taxon>
        <taxon>Coriobacteriia</taxon>
        <taxon>Coriobacteriales</taxon>
        <taxon>Coriobacteriaceae</taxon>
        <taxon>Collinsella</taxon>
    </lineage>
</organism>
<dbReference type="Proteomes" id="UP000361836">
    <property type="component" value="Unassembled WGS sequence"/>
</dbReference>
<keyword evidence="9" id="KW-1133">Transmembrane helix</keyword>
<dbReference type="PIRSF" id="PIRSF006603">
    <property type="entry name" value="DinF"/>
    <property type="match status" value="1"/>
</dbReference>
<dbReference type="PANTHER" id="PTHR43298:SF2">
    <property type="entry name" value="FMN_FAD EXPORTER YEEO-RELATED"/>
    <property type="match status" value="1"/>
</dbReference>
<keyword evidence="8" id="KW-0812">Transmembrane</keyword>
<proteinExistence type="inferred from homology"/>
<comment type="subcellular location">
    <subcellularLocation>
        <location evidence="2">Cell membrane</location>
        <topology evidence="2">Multi-pass membrane protein</topology>
    </subcellularLocation>
</comment>
<dbReference type="NCBIfam" id="TIGR00797">
    <property type="entry name" value="matE"/>
    <property type="match status" value="1"/>
</dbReference>
<keyword evidence="6" id="KW-0050">Antiport</keyword>
<dbReference type="GO" id="GO:0015297">
    <property type="term" value="F:antiporter activity"/>
    <property type="evidence" value="ECO:0007669"/>
    <property type="project" value="UniProtKB-KW"/>
</dbReference>
<evidence type="ECO:0000256" key="3">
    <source>
        <dbReference type="ARBA" id="ARBA00010199"/>
    </source>
</evidence>
<evidence type="ECO:0000256" key="6">
    <source>
        <dbReference type="ARBA" id="ARBA00022449"/>
    </source>
</evidence>
<evidence type="ECO:0000313" key="14">
    <source>
        <dbReference type="Proteomes" id="UP000361836"/>
    </source>
</evidence>
<accession>A0A5K1IJ18</accession>
<evidence type="ECO:0000256" key="1">
    <source>
        <dbReference type="ARBA" id="ARBA00003408"/>
    </source>
</evidence>
<dbReference type="OrthoDB" id="9806302at2"/>
<name>A0A5K1IJ18_9ACTN</name>
<dbReference type="Pfam" id="PF01554">
    <property type="entry name" value="MatE"/>
    <property type="match status" value="2"/>
</dbReference>
<dbReference type="PANTHER" id="PTHR43298">
    <property type="entry name" value="MULTIDRUG RESISTANCE PROTEIN NORM-RELATED"/>
    <property type="match status" value="1"/>
</dbReference>
<protein>
    <recommendedName>
        <fullName evidence="4">Probable multidrug resistance protein NorM</fullName>
    </recommendedName>
    <alternativeName>
        <fullName evidence="12">Multidrug-efflux transporter</fullName>
    </alternativeName>
</protein>
<keyword evidence="11" id="KW-0472">Membrane</keyword>
<sequence>MAQSNTNIDILHGSLWRDIPLFALPVAITGILEQLSNLIDTLMIGHFSPDGGTLGMAGVGSTTPIAALLIMLFVSLSLGANVTIAHAVGAGDRERANRCAHTAVVLALLGVVVTILMEIASQPVLQCLSVPPEIFNDALVYLRVHLLGIPAILLFNFEFAIFRSVGVTRMPLVALAISAALNVVLDGIFVAFLGWGAAGVALATVLCYIVSSGFLFTRLLKADEAICIDPKHLRVDRESVTKIVRIGLPAGIQGSFFSLANILIQTCINSLGAQVVAASSAALALEFVCYSLLNSFSQACTTFVGQNNGAKNLERCRKTLKVCLVEDGIVTIAMILLVVWQGRTLLSVFSSDAEVINIAYVRVCTIFPAYAFSMIYENMSGYLRGFGISVLPSVLTAIGVCGARFFWVLVVFPASPTFPTVMLAYPVSLGLTALLITGALVYCRPAQQVKRPVATAS</sequence>
<evidence type="ECO:0000256" key="5">
    <source>
        <dbReference type="ARBA" id="ARBA00022448"/>
    </source>
</evidence>
<dbReference type="InterPro" id="IPR048279">
    <property type="entry name" value="MdtK-like"/>
</dbReference>
<keyword evidence="10" id="KW-0406">Ion transport</keyword>
<evidence type="ECO:0000256" key="11">
    <source>
        <dbReference type="ARBA" id="ARBA00023136"/>
    </source>
</evidence>
<dbReference type="InterPro" id="IPR002528">
    <property type="entry name" value="MATE_fam"/>
</dbReference>
<evidence type="ECO:0000256" key="9">
    <source>
        <dbReference type="ARBA" id="ARBA00022989"/>
    </source>
</evidence>